<keyword evidence="3 5" id="KW-0808">Transferase</keyword>
<accession>A0A9N9H827</accession>
<protein>
    <recommendedName>
        <fullName evidence="1">DNA (cytosine-5-)-methyltransferase</fullName>
        <ecNumber evidence="1">2.1.1.37</ecNumber>
    </recommendedName>
</protein>
<keyword evidence="2 5" id="KW-0489">Methyltransferase</keyword>
<sequence>SSKPNTNIIYTVGDLFCGAGGFSCGAKEESFQIKWAVDIDEDACITFQTNHASTLVFNEDIKNFLNRLSDPWFQVDVMLASPPCQGFSIANTRGTRQSRAIQNNILLDIIEAIKKINPKIIVMENVVGFHAKKETEEITTTFYKSLVDLGYDFETSYLDASNFGVPQKRKRFFLLSVKRGQIKPSWPKPTNFIWNKYSIKERATLLKEGLARTPTIHEAFAGLPENLRTNRSKFSDIHNVFDYQKTPPSYMKQLKWDDVSLTVLTSLNPGWNCIHPSRWRYISVREQCRLQGFPDDYEFIGENVRSMYKQVGNAVPPPLASALLREVKISLNSILSNDSNSSTAAEITTIIIDDDD</sequence>
<keyword evidence="8" id="KW-1185">Reference proteome</keyword>
<comment type="similarity">
    <text evidence="5 6">Belongs to the class I-like SAM-binding methyltransferase superfamily. C5-methyltransferase family.</text>
</comment>
<dbReference type="PROSITE" id="PS51679">
    <property type="entry name" value="SAM_MT_C5"/>
    <property type="match status" value="1"/>
</dbReference>
<dbReference type="SUPFAM" id="SSF53335">
    <property type="entry name" value="S-adenosyl-L-methionine-dependent methyltransferases"/>
    <property type="match status" value="1"/>
</dbReference>
<comment type="caution">
    <text evidence="7">The sequence shown here is derived from an EMBL/GenBank/DDBJ whole genome shotgun (WGS) entry which is preliminary data.</text>
</comment>
<dbReference type="Proteomes" id="UP000789508">
    <property type="component" value="Unassembled WGS sequence"/>
</dbReference>
<keyword evidence="4 5" id="KW-0949">S-adenosyl-L-methionine</keyword>
<dbReference type="Pfam" id="PF00145">
    <property type="entry name" value="DNA_methylase"/>
    <property type="match status" value="1"/>
</dbReference>
<evidence type="ECO:0000313" key="7">
    <source>
        <dbReference type="EMBL" id="CAG8665973.1"/>
    </source>
</evidence>
<dbReference type="Gene3D" id="3.40.50.150">
    <property type="entry name" value="Vaccinia Virus protein VP39"/>
    <property type="match status" value="1"/>
</dbReference>
<gene>
    <name evidence="7" type="ORF">ALEPTO_LOCUS10456</name>
</gene>
<evidence type="ECO:0000256" key="3">
    <source>
        <dbReference type="ARBA" id="ARBA00022679"/>
    </source>
</evidence>
<dbReference type="OrthoDB" id="5376140at2759"/>
<evidence type="ECO:0000256" key="2">
    <source>
        <dbReference type="ARBA" id="ARBA00022603"/>
    </source>
</evidence>
<dbReference type="InterPro" id="IPR001525">
    <property type="entry name" value="C5_MeTfrase"/>
</dbReference>
<reference evidence="7" key="1">
    <citation type="submission" date="2021-06" db="EMBL/GenBank/DDBJ databases">
        <authorList>
            <person name="Kallberg Y."/>
            <person name="Tangrot J."/>
            <person name="Rosling A."/>
        </authorList>
    </citation>
    <scope>NUCLEOTIDE SEQUENCE</scope>
    <source>
        <strain evidence="7">FL130A</strain>
    </source>
</reference>
<evidence type="ECO:0000256" key="5">
    <source>
        <dbReference type="PROSITE-ProRule" id="PRU01016"/>
    </source>
</evidence>
<dbReference type="InterPro" id="IPR050390">
    <property type="entry name" value="C5-Methyltransferase"/>
</dbReference>
<dbReference type="GO" id="GO:0032259">
    <property type="term" value="P:methylation"/>
    <property type="evidence" value="ECO:0007669"/>
    <property type="project" value="UniProtKB-KW"/>
</dbReference>
<dbReference type="PROSITE" id="PS00095">
    <property type="entry name" value="C5_MTASE_2"/>
    <property type="match status" value="1"/>
</dbReference>
<dbReference type="GO" id="GO:0003677">
    <property type="term" value="F:DNA binding"/>
    <property type="evidence" value="ECO:0007669"/>
    <property type="project" value="TreeGrafter"/>
</dbReference>
<dbReference type="PANTHER" id="PTHR10629:SF52">
    <property type="entry name" value="DNA (CYTOSINE-5)-METHYLTRANSFERASE 1"/>
    <property type="match status" value="1"/>
</dbReference>
<proteinExistence type="inferred from homology"/>
<dbReference type="PRINTS" id="PR00105">
    <property type="entry name" value="C5METTRFRASE"/>
</dbReference>
<evidence type="ECO:0000256" key="1">
    <source>
        <dbReference type="ARBA" id="ARBA00011975"/>
    </source>
</evidence>
<organism evidence="7 8">
    <name type="scientific">Ambispora leptoticha</name>
    <dbReference type="NCBI Taxonomy" id="144679"/>
    <lineage>
        <taxon>Eukaryota</taxon>
        <taxon>Fungi</taxon>
        <taxon>Fungi incertae sedis</taxon>
        <taxon>Mucoromycota</taxon>
        <taxon>Glomeromycotina</taxon>
        <taxon>Glomeromycetes</taxon>
        <taxon>Archaeosporales</taxon>
        <taxon>Ambisporaceae</taxon>
        <taxon>Ambispora</taxon>
    </lineage>
</organism>
<dbReference type="InterPro" id="IPR029063">
    <property type="entry name" value="SAM-dependent_MTases_sf"/>
</dbReference>
<feature type="active site" evidence="5">
    <location>
        <position position="84"/>
    </location>
</feature>
<dbReference type="AlphaFoldDB" id="A0A9N9H827"/>
<dbReference type="GO" id="GO:0044027">
    <property type="term" value="P:negative regulation of gene expression via chromosomal CpG island methylation"/>
    <property type="evidence" value="ECO:0007669"/>
    <property type="project" value="TreeGrafter"/>
</dbReference>
<dbReference type="GO" id="GO:0003886">
    <property type="term" value="F:DNA (cytosine-5-)-methyltransferase activity"/>
    <property type="evidence" value="ECO:0007669"/>
    <property type="project" value="UniProtKB-EC"/>
</dbReference>
<evidence type="ECO:0000256" key="4">
    <source>
        <dbReference type="ARBA" id="ARBA00022691"/>
    </source>
</evidence>
<feature type="non-terminal residue" evidence="7">
    <location>
        <position position="1"/>
    </location>
</feature>
<dbReference type="NCBIfam" id="TIGR00675">
    <property type="entry name" value="dcm"/>
    <property type="match status" value="1"/>
</dbReference>
<dbReference type="InterPro" id="IPR031303">
    <property type="entry name" value="C5_meth_CS"/>
</dbReference>
<dbReference type="EC" id="2.1.1.37" evidence="1"/>
<evidence type="ECO:0000256" key="6">
    <source>
        <dbReference type="RuleBase" id="RU000416"/>
    </source>
</evidence>
<name>A0A9N9H827_9GLOM</name>
<dbReference type="Gene3D" id="3.90.120.10">
    <property type="entry name" value="DNA Methylase, subunit A, domain 2"/>
    <property type="match status" value="1"/>
</dbReference>
<evidence type="ECO:0000313" key="8">
    <source>
        <dbReference type="Proteomes" id="UP000789508"/>
    </source>
</evidence>
<dbReference type="EMBL" id="CAJVPS010011632">
    <property type="protein sequence ID" value="CAG8665973.1"/>
    <property type="molecule type" value="Genomic_DNA"/>
</dbReference>
<dbReference type="PANTHER" id="PTHR10629">
    <property type="entry name" value="CYTOSINE-SPECIFIC METHYLTRANSFERASE"/>
    <property type="match status" value="1"/>
</dbReference>
<dbReference type="GO" id="GO:0005634">
    <property type="term" value="C:nucleus"/>
    <property type="evidence" value="ECO:0007669"/>
    <property type="project" value="TreeGrafter"/>
</dbReference>